<dbReference type="AlphaFoldDB" id="A0A0F5F0E2"/>
<dbReference type="GO" id="GO:0020037">
    <property type="term" value="F:heme binding"/>
    <property type="evidence" value="ECO:0007669"/>
    <property type="project" value="InterPro"/>
</dbReference>
<evidence type="ECO:0000313" key="6">
    <source>
        <dbReference type="Proteomes" id="UP000247594"/>
    </source>
</evidence>
<feature type="transmembrane region" description="Helical" evidence="1">
    <location>
        <begin position="182"/>
        <end position="204"/>
    </location>
</feature>
<dbReference type="GO" id="GO:0005886">
    <property type="term" value="C:plasma membrane"/>
    <property type="evidence" value="ECO:0007669"/>
    <property type="project" value="TreeGrafter"/>
</dbReference>
<dbReference type="Pfam" id="PF01578">
    <property type="entry name" value="Cytochrom_C_asm"/>
    <property type="match status" value="1"/>
</dbReference>
<evidence type="ECO:0000313" key="8">
    <source>
        <dbReference type="Proteomes" id="UP001347884"/>
    </source>
</evidence>
<evidence type="ECO:0000313" key="5">
    <source>
        <dbReference type="EMBL" id="SUV40510.1"/>
    </source>
</evidence>
<keyword evidence="1" id="KW-0812">Transmembrane</keyword>
<feature type="transmembrane region" description="Helical" evidence="1">
    <location>
        <begin position="97"/>
        <end position="118"/>
    </location>
</feature>
<dbReference type="OrthoDB" id="9780793at2"/>
<protein>
    <submittedName>
        <fullName evidence="4">ABC transporter permease</fullName>
    </submittedName>
    <submittedName>
        <fullName evidence="3">Cytochrome c biogenesis protein CcsA</fullName>
    </submittedName>
    <submittedName>
        <fullName evidence="5">Inner membrane protein ypjD</fullName>
    </submittedName>
</protein>
<feature type="transmembrane region" description="Helical" evidence="1">
    <location>
        <begin position="6"/>
        <end position="25"/>
    </location>
</feature>
<feature type="transmembrane region" description="Helical" evidence="1">
    <location>
        <begin position="37"/>
        <end position="58"/>
    </location>
</feature>
<dbReference type="EMBL" id="QJPJ01000024">
    <property type="protein sequence ID" value="PXZ38163.1"/>
    <property type="molecule type" value="Genomic_DNA"/>
</dbReference>
<reference evidence="3 8" key="3">
    <citation type="journal article" date="2022" name="Front. Microbiol.">
        <title>Commensal bacteria contribute to the growth of multidrug-resistant Avibacterium paragallinarum in chickens.</title>
        <authorList>
            <person name="Zhu J."/>
            <person name="Chen Y."/>
            <person name="Wu Y."/>
            <person name="Wang Y."/>
            <person name="Zhu K."/>
        </authorList>
    </citation>
    <scope>NUCLEOTIDE SEQUENCE [LARGE SCALE GENOMIC DNA]</scope>
    <source>
        <strain evidence="3 8">AV25</strain>
    </source>
</reference>
<evidence type="ECO:0000313" key="7">
    <source>
        <dbReference type="Proteomes" id="UP000254620"/>
    </source>
</evidence>
<dbReference type="EMBL" id="JAMDKF010000027">
    <property type="protein sequence ID" value="MEE6042262.1"/>
    <property type="molecule type" value="Genomic_DNA"/>
</dbReference>
<name>A0A0F5F0E2_AVIPA</name>
<dbReference type="GO" id="GO:0017004">
    <property type="term" value="P:cytochrome complex assembly"/>
    <property type="evidence" value="ECO:0007669"/>
    <property type="project" value="InterPro"/>
</dbReference>
<keyword evidence="8" id="KW-1185">Reference proteome</keyword>
<dbReference type="RefSeq" id="WP_046097920.1">
    <property type="nucleotide sequence ID" value="NZ_CP081939.1"/>
</dbReference>
<reference evidence="5 7" key="1">
    <citation type="submission" date="2018-06" db="EMBL/GenBank/DDBJ databases">
        <authorList>
            <consortium name="Pathogen Informatics"/>
            <person name="Doyle S."/>
        </authorList>
    </citation>
    <scope>NUCLEOTIDE SEQUENCE [LARGE SCALE GENOMIC DNA]</scope>
    <source>
        <strain evidence="5 7">NCTC10926</strain>
    </source>
</reference>
<evidence type="ECO:0000259" key="2">
    <source>
        <dbReference type="Pfam" id="PF01578"/>
    </source>
</evidence>
<dbReference type="InterPro" id="IPR002541">
    <property type="entry name" value="Cyt_c_assembly"/>
</dbReference>
<sequence length="269" mass="30384">MGFAVFSMLFYVASILFITPMLLKAHSGEQAKKPNKTLFFSTALFAIVLHGLSLTPLFSHLFNEQDFTLIEISSLLSVIVAMLATCAIGFRVNTLWFLLPIVYCLAIINLILQAFLPFSIIQHLSHNLGLFLHIGLALLAYALCFIATLYAVQLWWIDRNLKNKKLALSPIIPPLMTVERHFFRLMFSGEILLTLTLISGAIYLPDFFAPHNVQKAVFSFLAWLEIGIALIGHWKWHWRGKKMIIYCISGMILLSLAYFGSRVAFGLSL</sequence>
<dbReference type="Proteomes" id="UP001347884">
    <property type="component" value="Unassembled WGS sequence"/>
</dbReference>
<dbReference type="Proteomes" id="UP000247594">
    <property type="component" value="Unassembled WGS sequence"/>
</dbReference>
<evidence type="ECO:0000313" key="4">
    <source>
        <dbReference type="EMBL" id="PXZ38163.1"/>
    </source>
</evidence>
<proteinExistence type="predicted"/>
<feature type="domain" description="Cytochrome c assembly protein" evidence="2">
    <location>
        <begin position="43"/>
        <end position="264"/>
    </location>
</feature>
<dbReference type="PANTHER" id="PTHR38034">
    <property type="entry name" value="INNER MEMBRANE PROTEIN YPJD"/>
    <property type="match status" value="1"/>
</dbReference>
<organism evidence="5 7">
    <name type="scientific">Avibacterium paragallinarum</name>
    <name type="common">Haemophilus gallinarum</name>
    <dbReference type="NCBI Taxonomy" id="728"/>
    <lineage>
        <taxon>Bacteria</taxon>
        <taxon>Pseudomonadati</taxon>
        <taxon>Pseudomonadota</taxon>
        <taxon>Gammaproteobacteria</taxon>
        <taxon>Pasteurellales</taxon>
        <taxon>Pasteurellaceae</taxon>
        <taxon>Avibacterium</taxon>
    </lineage>
</organism>
<dbReference type="Proteomes" id="UP000254620">
    <property type="component" value="Unassembled WGS sequence"/>
</dbReference>
<reference evidence="3" key="4">
    <citation type="submission" date="2022-05" db="EMBL/GenBank/DDBJ databases">
        <authorList>
            <person name="Chen Y."/>
            <person name="Zhu J."/>
            <person name="Zhu K."/>
        </authorList>
    </citation>
    <scope>NUCLEOTIDE SEQUENCE</scope>
    <source>
        <strain evidence="3">AV25</strain>
    </source>
</reference>
<keyword evidence="1" id="KW-0472">Membrane</keyword>
<reference evidence="4 6" key="2">
    <citation type="submission" date="2018-06" db="EMBL/GenBank/DDBJ databases">
        <authorList>
            <person name="Teymurazov M."/>
            <person name="Kislichkina A."/>
            <person name="Abaymova A."/>
            <person name="Mukhina T."/>
            <person name="Mayskaya N."/>
            <person name="Svetoch E."/>
            <person name="Bogun A."/>
        </authorList>
    </citation>
    <scope>NUCLEOTIDE SEQUENCE [LARGE SCALE GENOMIC DNA]</scope>
    <source>
        <strain evidence="4 6">SCPM-O-B-8406</strain>
    </source>
</reference>
<gene>
    <name evidence="5" type="primary">ypjD</name>
    <name evidence="3" type="synonym">ccsA</name>
    <name evidence="4" type="ORF">DM482_10715</name>
    <name evidence="3" type="ORF">M5S13_10280</name>
    <name evidence="5" type="ORF">NCTC10926_02551</name>
</gene>
<dbReference type="eggNOG" id="COG4137">
    <property type="taxonomic scope" value="Bacteria"/>
</dbReference>
<feature type="transmembrane region" description="Helical" evidence="1">
    <location>
        <begin position="216"/>
        <end position="236"/>
    </location>
</feature>
<feature type="transmembrane region" description="Helical" evidence="1">
    <location>
        <begin position="243"/>
        <end position="265"/>
    </location>
</feature>
<feature type="transmembrane region" description="Helical" evidence="1">
    <location>
        <begin position="70"/>
        <end position="90"/>
    </location>
</feature>
<keyword evidence="1" id="KW-1133">Transmembrane helix</keyword>
<evidence type="ECO:0000313" key="3">
    <source>
        <dbReference type="EMBL" id="MEE6042262.1"/>
    </source>
</evidence>
<dbReference type="InterPro" id="IPR052372">
    <property type="entry name" value="YpjD/HemX"/>
</dbReference>
<feature type="transmembrane region" description="Helical" evidence="1">
    <location>
        <begin position="130"/>
        <end position="156"/>
    </location>
</feature>
<dbReference type="PANTHER" id="PTHR38034:SF1">
    <property type="entry name" value="INNER MEMBRANE PROTEIN YPJD"/>
    <property type="match status" value="1"/>
</dbReference>
<accession>A0A0F5F0E2</accession>
<evidence type="ECO:0000256" key="1">
    <source>
        <dbReference type="SAM" id="Phobius"/>
    </source>
</evidence>
<dbReference type="STRING" id="728.VY92_11165"/>
<dbReference type="EMBL" id="UFSW01000002">
    <property type="protein sequence ID" value="SUV40510.1"/>
    <property type="molecule type" value="Genomic_DNA"/>
</dbReference>